<organism evidence="1 2">
    <name type="scientific">Calocera cornea HHB12733</name>
    <dbReference type="NCBI Taxonomy" id="1353952"/>
    <lineage>
        <taxon>Eukaryota</taxon>
        <taxon>Fungi</taxon>
        <taxon>Dikarya</taxon>
        <taxon>Basidiomycota</taxon>
        <taxon>Agaricomycotina</taxon>
        <taxon>Dacrymycetes</taxon>
        <taxon>Dacrymycetales</taxon>
        <taxon>Dacrymycetaceae</taxon>
        <taxon>Calocera</taxon>
    </lineage>
</organism>
<name>A0A165DEE9_9BASI</name>
<accession>A0A165DEE9</accession>
<dbReference type="InParanoid" id="A0A165DEE9"/>
<gene>
    <name evidence="1" type="ORF">CALCODRAFT_81048</name>
</gene>
<evidence type="ECO:0000313" key="1">
    <source>
        <dbReference type="EMBL" id="KZT52633.1"/>
    </source>
</evidence>
<proteinExistence type="predicted"/>
<reference evidence="1 2" key="1">
    <citation type="journal article" date="2016" name="Mol. Biol. Evol.">
        <title>Comparative Genomics of Early-Diverging Mushroom-Forming Fungi Provides Insights into the Origins of Lignocellulose Decay Capabilities.</title>
        <authorList>
            <person name="Nagy L.G."/>
            <person name="Riley R."/>
            <person name="Tritt A."/>
            <person name="Adam C."/>
            <person name="Daum C."/>
            <person name="Floudas D."/>
            <person name="Sun H."/>
            <person name="Yadav J.S."/>
            <person name="Pangilinan J."/>
            <person name="Larsson K.H."/>
            <person name="Matsuura K."/>
            <person name="Barry K."/>
            <person name="Labutti K."/>
            <person name="Kuo R."/>
            <person name="Ohm R.A."/>
            <person name="Bhattacharya S.S."/>
            <person name="Shirouzu T."/>
            <person name="Yoshinaga Y."/>
            <person name="Martin F.M."/>
            <person name="Grigoriev I.V."/>
            <person name="Hibbett D.S."/>
        </authorList>
    </citation>
    <scope>NUCLEOTIDE SEQUENCE [LARGE SCALE GENOMIC DNA]</scope>
    <source>
        <strain evidence="1 2">HHB12733</strain>
    </source>
</reference>
<protein>
    <submittedName>
        <fullName evidence="1">Uncharacterized protein</fullName>
    </submittedName>
</protein>
<evidence type="ECO:0000313" key="2">
    <source>
        <dbReference type="Proteomes" id="UP000076842"/>
    </source>
</evidence>
<dbReference type="Proteomes" id="UP000076842">
    <property type="component" value="Unassembled WGS sequence"/>
</dbReference>
<dbReference type="AlphaFoldDB" id="A0A165DEE9"/>
<sequence>MRLLENHSGGSTKRHMGNVPAFSQSIMLTILPASGPDGHTRIFLSQDQPCTFPACSQIANLPCKSTCHRQKVLDRPPLCATCGINRSIPSKAALAAMCFWRVSSSGRDLLFRRSGYCSSRSLFSLSEVSSHSRTDLNERLARLLVAKVRLASAWLRAADSATTLDI</sequence>
<dbReference type="EMBL" id="KV424060">
    <property type="protein sequence ID" value="KZT52633.1"/>
    <property type="molecule type" value="Genomic_DNA"/>
</dbReference>
<keyword evidence="2" id="KW-1185">Reference proteome</keyword>